<keyword evidence="2" id="KW-1185">Reference proteome</keyword>
<accession>A0AC61RXH5</accession>
<organism evidence="1 2">
    <name type="scientific">Petralouisia muris</name>
    <dbReference type="NCBI Taxonomy" id="3032872"/>
    <lineage>
        <taxon>Bacteria</taxon>
        <taxon>Bacillati</taxon>
        <taxon>Bacillota</taxon>
        <taxon>Clostridia</taxon>
        <taxon>Lachnospirales</taxon>
        <taxon>Lachnospiraceae</taxon>
        <taxon>Petralouisia</taxon>
    </lineage>
</organism>
<evidence type="ECO:0000313" key="1">
    <source>
        <dbReference type="EMBL" id="TGY96494.1"/>
    </source>
</evidence>
<protein>
    <submittedName>
        <fullName evidence="1">Uncharacterized protein</fullName>
    </submittedName>
</protein>
<comment type="caution">
    <text evidence="1">The sequence shown here is derived from an EMBL/GenBank/DDBJ whole genome shotgun (WGS) entry which is preliminary data.</text>
</comment>
<dbReference type="Proteomes" id="UP000304953">
    <property type="component" value="Unassembled WGS sequence"/>
</dbReference>
<gene>
    <name evidence="1" type="ORF">E5329_09915</name>
</gene>
<sequence length="424" mass="49039">MNLTHYINSTLKNGSHYGKGCFASPMKELNEQTVLVENSRENKNDSYRQKTKYDDRVDRYYSTYDLSILLQNSDSYLEGKLDTNEDADCYSFFYSQKNFYEKKGLGTEVTIRLENIPQGCNYDLIVYDMQGNQVGIAKDNGDGSKELTLPDWNESDHYTIKVENHGGGNVDTETPYRIRITEERYQKQEKTDGGQEYTDEMERLHKEQYNSLPEDERYTGAKSVEELLEKKASGELLDMREEAYLKIFANLHDYERASAQSRIRNMLFPKMEEALGNAGIHVHGKEFIIEMDIYGKIIITGDLSDEEKQKAAGVLEEQFADELWDCHMQASDYTTAEFNRINAYKELSSFLRKSTGGQYSWKDISVDGNGKISGLPQKMCQLLNSQESNGRYEQLRDDILMLYDYGRVYGMDKFSDYKVRYEAA</sequence>
<evidence type="ECO:0000313" key="2">
    <source>
        <dbReference type="Proteomes" id="UP000304953"/>
    </source>
</evidence>
<proteinExistence type="predicted"/>
<reference evidence="1" key="1">
    <citation type="submission" date="2019-04" db="EMBL/GenBank/DDBJ databases">
        <title>Microbes associate with the intestines of laboratory mice.</title>
        <authorList>
            <person name="Navarre W."/>
            <person name="Wong E."/>
            <person name="Huang K."/>
            <person name="Tropini C."/>
            <person name="Ng K."/>
            <person name="Yu B."/>
        </authorList>
    </citation>
    <scope>NUCLEOTIDE SEQUENCE</scope>
    <source>
        <strain evidence="1">NM01_1-7b</strain>
    </source>
</reference>
<name>A0AC61RXH5_9FIRM</name>
<dbReference type="EMBL" id="SRYA01000016">
    <property type="protein sequence ID" value="TGY96494.1"/>
    <property type="molecule type" value="Genomic_DNA"/>
</dbReference>